<dbReference type="Proteomes" id="UP000887458">
    <property type="component" value="Unassembled WGS sequence"/>
</dbReference>
<reference evidence="3 4" key="1">
    <citation type="journal article" date="2018" name="J. Allergy Clin. Immunol.">
        <title>High-quality assembly of Dermatophagoides pteronyssinus genome and transcriptome reveals a wide range of novel allergens.</title>
        <authorList>
            <person name="Liu X.Y."/>
            <person name="Yang K.Y."/>
            <person name="Wang M.Q."/>
            <person name="Kwok J.S."/>
            <person name="Zeng X."/>
            <person name="Yang Z."/>
            <person name="Xiao X.J."/>
            <person name="Lau C.P."/>
            <person name="Li Y."/>
            <person name="Huang Z.M."/>
            <person name="Ba J.G."/>
            <person name="Yim A.K."/>
            <person name="Ouyang C.Y."/>
            <person name="Ngai S.M."/>
            <person name="Chan T.F."/>
            <person name="Leung E.L."/>
            <person name="Liu L."/>
            <person name="Liu Z.G."/>
            <person name="Tsui S.K."/>
        </authorList>
    </citation>
    <scope>NUCLEOTIDE SEQUENCE [LARGE SCALE GENOMIC DNA]</scope>
    <source>
        <strain evidence="3">Derp</strain>
    </source>
</reference>
<feature type="region of interest" description="Disordered" evidence="1">
    <location>
        <begin position="1"/>
        <end position="27"/>
    </location>
</feature>
<accession>A0ABQ8JDC2</accession>
<keyword evidence="2" id="KW-0472">Membrane</keyword>
<gene>
    <name evidence="3" type="ORF">DERP_001031</name>
</gene>
<protein>
    <submittedName>
        <fullName evidence="3">Uncharacterized protein</fullName>
    </submittedName>
</protein>
<evidence type="ECO:0000313" key="3">
    <source>
        <dbReference type="EMBL" id="KAH9420604.1"/>
    </source>
</evidence>
<keyword evidence="2" id="KW-1133">Transmembrane helix</keyword>
<keyword evidence="4" id="KW-1185">Reference proteome</keyword>
<evidence type="ECO:0000256" key="2">
    <source>
        <dbReference type="SAM" id="Phobius"/>
    </source>
</evidence>
<proteinExistence type="predicted"/>
<organism evidence="3 4">
    <name type="scientific">Dermatophagoides pteronyssinus</name>
    <name type="common">European house dust mite</name>
    <dbReference type="NCBI Taxonomy" id="6956"/>
    <lineage>
        <taxon>Eukaryota</taxon>
        <taxon>Metazoa</taxon>
        <taxon>Ecdysozoa</taxon>
        <taxon>Arthropoda</taxon>
        <taxon>Chelicerata</taxon>
        <taxon>Arachnida</taxon>
        <taxon>Acari</taxon>
        <taxon>Acariformes</taxon>
        <taxon>Sarcoptiformes</taxon>
        <taxon>Astigmata</taxon>
        <taxon>Psoroptidia</taxon>
        <taxon>Analgoidea</taxon>
        <taxon>Pyroglyphidae</taxon>
        <taxon>Dermatophagoidinae</taxon>
        <taxon>Dermatophagoides</taxon>
    </lineage>
</organism>
<dbReference type="EMBL" id="NJHN03000047">
    <property type="protein sequence ID" value="KAH9420604.1"/>
    <property type="molecule type" value="Genomic_DNA"/>
</dbReference>
<evidence type="ECO:0000313" key="4">
    <source>
        <dbReference type="Proteomes" id="UP000887458"/>
    </source>
</evidence>
<name>A0ABQ8JDC2_DERPT</name>
<feature type="transmembrane region" description="Helical" evidence="2">
    <location>
        <begin position="30"/>
        <end position="48"/>
    </location>
</feature>
<comment type="caution">
    <text evidence="3">The sequence shown here is derived from an EMBL/GenBank/DDBJ whole genome shotgun (WGS) entry which is preliminary data.</text>
</comment>
<evidence type="ECO:0000256" key="1">
    <source>
        <dbReference type="SAM" id="MobiDB-lite"/>
    </source>
</evidence>
<sequence>MPDMIKQKNEKFGQHRGENRKEKNGKEKSSLAIVFALVLIEIEIIWIFHCTDRELEQCYCEKKE</sequence>
<keyword evidence="2" id="KW-0812">Transmembrane</keyword>
<reference evidence="3 4" key="2">
    <citation type="journal article" date="2022" name="Mol. Biol. Evol.">
        <title>Comparative Genomics Reveals Insights into the Divergent Evolution of Astigmatic Mites and Household Pest Adaptations.</title>
        <authorList>
            <person name="Xiong Q."/>
            <person name="Wan A.T."/>
            <person name="Liu X."/>
            <person name="Fung C.S."/>
            <person name="Xiao X."/>
            <person name="Malainual N."/>
            <person name="Hou J."/>
            <person name="Wang L."/>
            <person name="Wang M."/>
            <person name="Yang K.Y."/>
            <person name="Cui Y."/>
            <person name="Leung E.L."/>
            <person name="Nong W."/>
            <person name="Shin S.K."/>
            <person name="Au S.W."/>
            <person name="Jeong K.Y."/>
            <person name="Chew F.T."/>
            <person name="Hui J.H."/>
            <person name="Leung T.F."/>
            <person name="Tungtrongchitr A."/>
            <person name="Zhong N."/>
            <person name="Liu Z."/>
            <person name="Tsui S.K."/>
        </authorList>
    </citation>
    <scope>NUCLEOTIDE SEQUENCE [LARGE SCALE GENOMIC DNA]</scope>
    <source>
        <strain evidence="3">Derp</strain>
    </source>
</reference>